<dbReference type="Proteomes" id="UP001262582">
    <property type="component" value="Unassembled WGS sequence"/>
</dbReference>
<dbReference type="GO" id="GO:0008168">
    <property type="term" value="F:methyltransferase activity"/>
    <property type="evidence" value="ECO:0007669"/>
    <property type="project" value="UniProtKB-KW"/>
</dbReference>
<evidence type="ECO:0000313" key="1">
    <source>
        <dbReference type="EMBL" id="MDT0676082.1"/>
    </source>
</evidence>
<keyword evidence="1" id="KW-0489">Methyltransferase</keyword>
<name>A0ABU3D3H1_9FLAO</name>
<dbReference type="InterPro" id="IPR029063">
    <property type="entry name" value="SAM-dependent_MTases_sf"/>
</dbReference>
<proteinExistence type="predicted"/>
<dbReference type="Pfam" id="PF13489">
    <property type="entry name" value="Methyltransf_23"/>
    <property type="match status" value="1"/>
</dbReference>
<dbReference type="RefSeq" id="WP_311502475.1">
    <property type="nucleotide sequence ID" value="NZ_JAVRHK010000003.1"/>
</dbReference>
<reference evidence="1 2" key="1">
    <citation type="submission" date="2023-09" db="EMBL/GenBank/DDBJ databases">
        <authorList>
            <person name="Rey-Velasco X."/>
        </authorList>
    </citation>
    <scope>NUCLEOTIDE SEQUENCE [LARGE SCALE GENOMIC DNA]</scope>
    <source>
        <strain evidence="1 2">F117</strain>
    </source>
</reference>
<comment type="caution">
    <text evidence="1">The sequence shown here is derived from an EMBL/GenBank/DDBJ whole genome shotgun (WGS) entry which is preliminary data.</text>
</comment>
<organism evidence="1 2">
    <name type="scientific">Autumnicola musiva</name>
    <dbReference type="NCBI Taxonomy" id="3075589"/>
    <lineage>
        <taxon>Bacteria</taxon>
        <taxon>Pseudomonadati</taxon>
        <taxon>Bacteroidota</taxon>
        <taxon>Flavobacteriia</taxon>
        <taxon>Flavobacteriales</taxon>
        <taxon>Flavobacteriaceae</taxon>
        <taxon>Autumnicola</taxon>
    </lineage>
</organism>
<keyword evidence="2" id="KW-1185">Reference proteome</keyword>
<keyword evidence="1" id="KW-0808">Transferase</keyword>
<protein>
    <submittedName>
        <fullName evidence="1">Class I SAM-dependent methyltransferase</fullName>
        <ecNumber evidence="1">2.1.1.-</ecNumber>
    </submittedName>
</protein>
<dbReference type="EC" id="2.1.1.-" evidence="1"/>
<dbReference type="SUPFAM" id="SSF53335">
    <property type="entry name" value="S-adenosyl-L-methionine-dependent methyltransferases"/>
    <property type="match status" value="1"/>
</dbReference>
<sequence>MLCSLCNGRTKPFLKWKDLEYARCKNCKAVLLLPDCYLPSEDEKNRYLRHNNNVTDPSYVEFTAPVTEAILKDFTKEAYGLDYGCGTGPVIANQLQSKGYKIALYDYFFKDDKNLLKLKYDFIICSEVMEHFHYPAAEFRELAAMLNPGGKLYCKTSLYFNTIDFENWYYKNDNTHVIFYTEKSLKWIKENINFSSVTISRELIVFKK</sequence>
<dbReference type="EMBL" id="JAVRHK010000003">
    <property type="protein sequence ID" value="MDT0676082.1"/>
    <property type="molecule type" value="Genomic_DNA"/>
</dbReference>
<dbReference type="GO" id="GO:0032259">
    <property type="term" value="P:methylation"/>
    <property type="evidence" value="ECO:0007669"/>
    <property type="project" value="UniProtKB-KW"/>
</dbReference>
<gene>
    <name evidence="1" type="ORF">RM539_05745</name>
</gene>
<dbReference type="CDD" id="cd02440">
    <property type="entry name" value="AdoMet_MTases"/>
    <property type="match status" value="1"/>
</dbReference>
<accession>A0ABU3D3H1</accession>
<dbReference type="Gene3D" id="3.40.50.150">
    <property type="entry name" value="Vaccinia Virus protein VP39"/>
    <property type="match status" value="1"/>
</dbReference>
<evidence type="ECO:0000313" key="2">
    <source>
        <dbReference type="Proteomes" id="UP001262582"/>
    </source>
</evidence>